<keyword evidence="4" id="KW-1185">Reference proteome</keyword>
<name>A0A8H3J7N6_9LECA</name>
<dbReference type="OrthoDB" id="5215637at2759"/>
<keyword evidence="2" id="KW-1133">Transmembrane helix</keyword>
<sequence>MTIGINASFISYTSGSILGFPPLTSSPSAITQSIDDPVTTTFSVETDSGEISVSTSSSSYTSTSPSLSAQNPKQSISLPTDPSMPASTQKHSTSLPTAMGAGIGIPLGMAILGFLGFLFWKNAVRQRKSRPQILSQEIGSKKDVRVGAATLESPRNEMHNIQFPRELNGQERSELHSSEIIEI</sequence>
<organism evidence="3 4">
    <name type="scientific">Alectoria fallacina</name>
    <dbReference type="NCBI Taxonomy" id="1903189"/>
    <lineage>
        <taxon>Eukaryota</taxon>
        <taxon>Fungi</taxon>
        <taxon>Dikarya</taxon>
        <taxon>Ascomycota</taxon>
        <taxon>Pezizomycotina</taxon>
        <taxon>Lecanoromycetes</taxon>
        <taxon>OSLEUM clade</taxon>
        <taxon>Lecanoromycetidae</taxon>
        <taxon>Lecanorales</taxon>
        <taxon>Lecanorineae</taxon>
        <taxon>Parmeliaceae</taxon>
        <taxon>Alectoria</taxon>
    </lineage>
</organism>
<dbReference type="EMBL" id="CAJPDR010000721">
    <property type="protein sequence ID" value="CAF9942135.1"/>
    <property type="molecule type" value="Genomic_DNA"/>
</dbReference>
<accession>A0A8H3J7N6</accession>
<feature type="transmembrane region" description="Helical" evidence="2">
    <location>
        <begin position="98"/>
        <end position="120"/>
    </location>
</feature>
<dbReference type="Proteomes" id="UP000664203">
    <property type="component" value="Unassembled WGS sequence"/>
</dbReference>
<evidence type="ECO:0000313" key="3">
    <source>
        <dbReference type="EMBL" id="CAF9942135.1"/>
    </source>
</evidence>
<proteinExistence type="predicted"/>
<dbReference type="AlphaFoldDB" id="A0A8H3J7N6"/>
<protein>
    <submittedName>
        <fullName evidence="3">Uncharacterized protein</fullName>
    </submittedName>
</protein>
<keyword evidence="2" id="KW-0812">Transmembrane</keyword>
<evidence type="ECO:0000256" key="2">
    <source>
        <dbReference type="SAM" id="Phobius"/>
    </source>
</evidence>
<reference evidence="3" key="1">
    <citation type="submission" date="2021-03" db="EMBL/GenBank/DDBJ databases">
        <authorList>
            <person name="Tagirdzhanova G."/>
        </authorList>
    </citation>
    <scope>NUCLEOTIDE SEQUENCE</scope>
</reference>
<keyword evidence="2" id="KW-0472">Membrane</keyword>
<feature type="compositionally biased region" description="Polar residues" evidence="1">
    <location>
        <begin position="69"/>
        <end position="93"/>
    </location>
</feature>
<gene>
    <name evidence="3" type="ORF">ALECFALPRED_009541</name>
</gene>
<evidence type="ECO:0000313" key="4">
    <source>
        <dbReference type="Proteomes" id="UP000664203"/>
    </source>
</evidence>
<evidence type="ECO:0000256" key="1">
    <source>
        <dbReference type="SAM" id="MobiDB-lite"/>
    </source>
</evidence>
<comment type="caution">
    <text evidence="3">The sequence shown here is derived from an EMBL/GenBank/DDBJ whole genome shotgun (WGS) entry which is preliminary data.</text>
</comment>
<feature type="compositionally biased region" description="Low complexity" evidence="1">
    <location>
        <begin position="49"/>
        <end position="68"/>
    </location>
</feature>
<feature type="region of interest" description="Disordered" evidence="1">
    <location>
        <begin position="45"/>
        <end position="93"/>
    </location>
</feature>